<evidence type="ECO:0000313" key="2">
    <source>
        <dbReference type="Proteomes" id="UP001470230"/>
    </source>
</evidence>
<comment type="caution">
    <text evidence="1">The sequence shown here is derived from an EMBL/GenBank/DDBJ whole genome shotgun (WGS) entry which is preliminary data.</text>
</comment>
<dbReference type="Gene3D" id="1.20.890.10">
    <property type="entry name" value="cAMP-dependent protein kinase regulatory subunit, dimerization-anchoring domain"/>
    <property type="match status" value="1"/>
</dbReference>
<organism evidence="1 2">
    <name type="scientific">Tritrichomonas musculus</name>
    <dbReference type="NCBI Taxonomy" id="1915356"/>
    <lineage>
        <taxon>Eukaryota</taxon>
        <taxon>Metamonada</taxon>
        <taxon>Parabasalia</taxon>
        <taxon>Tritrichomonadida</taxon>
        <taxon>Tritrichomonadidae</taxon>
        <taxon>Tritrichomonas</taxon>
    </lineage>
</organism>
<dbReference type="EMBL" id="JAPFFF010000014">
    <property type="protein sequence ID" value="KAK8871108.1"/>
    <property type="molecule type" value="Genomic_DNA"/>
</dbReference>
<keyword evidence="2" id="KW-1185">Reference proteome</keyword>
<accession>A0ABR2IZM4</accession>
<dbReference type="CDD" id="cd22968">
    <property type="entry name" value="DD_EFCAB5"/>
    <property type="match status" value="1"/>
</dbReference>
<protein>
    <submittedName>
        <fullName evidence="1">Uncharacterized protein</fullName>
    </submittedName>
</protein>
<evidence type="ECO:0000313" key="1">
    <source>
        <dbReference type="EMBL" id="KAK8871108.1"/>
    </source>
</evidence>
<name>A0ABR2IZM4_9EUKA</name>
<reference evidence="1 2" key="1">
    <citation type="submission" date="2024-04" db="EMBL/GenBank/DDBJ databases">
        <title>Tritrichomonas musculus Genome.</title>
        <authorList>
            <person name="Alves-Ferreira E."/>
            <person name="Grigg M."/>
            <person name="Lorenzi H."/>
            <person name="Galac M."/>
        </authorList>
    </citation>
    <scope>NUCLEOTIDE SEQUENCE [LARGE SCALE GENOMIC DNA]</scope>
    <source>
        <strain evidence="1 2">EAF2021</strain>
    </source>
</reference>
<sequence length="70" mass="8365">MEELQQLTRKKPELKPYFQEKVYPVLMDAFEALLNEIEFRRLRVEGGENLPEIQPILFLAQYLMRNNPNA</sequence>
<dbReference type="Proteomes" id="UP001470230">
    <property type="component" value="Unassembled WGS sequence"/>
</dbReference>
<proteinExistence type="predicted"/>
<gene>
    <name evidence="1" type="ORF">M9Y10_009021</name>
</gene>